<dbReference type="EMBL" id="JADDOJ010000004">
    <property type="protein sequence ID" value="MBE7939294.1"/>
    <property type="molecule type" value="Genomic_DNA"/>
</dbReference>
<evidence type="ECO:0000256" key="1">
    <source>
        <dbReference type="SAM" id="Phobius"/>
    </source>
</evidence>
<dbReference type="RefSeq" id="WP_193778847.1">
    <property type="nucleotide sequence ID" value="NZ_JADDOJ010000004.1"/>
</dbReference>
<keyword evidence="3" id="KW-1185">Reference proteome</keyword>
<protein>
    <recommendedName>
        <fullName evidence="4">Type 4 fimbrial biogenesis protein PilX N-terminal domain-containing protein</fullName>
    </recommendedName>
</protein>
<reference evidence="2 3" key="1">
    <citation type="submission" date="2020-10" db="EMBL/GenBank/DDBJ databases">
        <title>Draft genome of Ramlibacter aquaticus LMG 30558.</title>
        <authorList>
            <person name="Props R."/>
        </authorList>
    </citation>
    <scope>NUCLEOTIDE SEQUENCE [LARGE SCALE GENOMIC DNA]</scope>
    <source>
        <strain evidence="2 3">LMG 30558</strain>
    </source>
</reference>
<comment type="caution">
    <text evidence="2">The sequence shown here is derived from an EMBL/GenBank/DDBJ whole genome shotgun (WGS) entry which is preliminary data.</text>
</comment>
<dbReference type="Proteomes" id="UP000715965">
    <property type="component" value="Unassembled WGS sequence"/>
</dbReference>
<feature type="transmembrane region" description="Helical" evidence="1">
    <location>
        <begin position="12"/>
        <end position="30"/>
    </location>
</feature>
<keyword evidence="1" id="KW-1133">Transmembrane helix</keyword>
<name>A0ABR9SAB6_9BURK</name>
<sequence length="819" mass="82890">MNTRMHRQQRGIATLIVVLLLITGVLFVLSQSSSILQQRSDNTSQDLDSQAAVMIAESGLERAQAIVTQAQLQGTMSDATCGSSGVTAGAPFTIGSGTLSYGTSVALPTGCTASQCTSCQVQATGTVGSAKRTLNATYTLGTAFGVAGRGTTVTMVLSNTFNAPTVALFELGWRRQGAGGNSAGTSTTPVLQSGETSTLMWNLESSQGNRSAGAIGTGVTIAANTFSPVVKQTLNASRDYVEVGGLYPAKANDGNPTAISTTIAGTIGQSTITVGSSSSLGVGMTVAGTGIGAGARISAISGTTVTLSVVNTAGVTGNGSFKYDYPLILGSYYGNSNQNPQTAFSTNSATAGSVLNGSDPADTTACEYGSSTTPVVPNPGAQGGTYQKCRTWCLDRTSTATKGDPGKADTLVFGISPRSGSVADVINSVSFNTAASGGTYNFPAQNLALNKLVHFPNTDGSTSTASGAVYSEEWYYHNLPYTSSGASGFGASAYRAVVLGSAGTATLTLSTGITPGGASLSATSVSGPICVGDTINLVAGSNNNKVSGRTILSTPGGAQCSSSGGTYNLDPANPIGNGSNGTVSGNVLTFTSKTFFPTSSLNTNPLPTGATVSTTTTSGGTATFVNGATTYTYYPLTAPIAGTNILAYAGQTSETATVDGASQTVYRIYVPPGTPLPQVPYSYTDTTTTPSTTRYIDTILQVYKTVLTGGVVVPLQAGAKVATVDPTTNSFTVVNNNSSGTPVPPGFVGVQLCGGICALFSDPGNLNGAAVTTGFTVNKSTNTAQWASGFMCLSGVYGPNIVPIQSSVIKDRRWWESVQ</sequence>
<keyword evidence="1" id="KW-0812">Transmembrane</keyword>
<evidence type="ECO:0000313" key="3">
    <source>
        <dbReference type="Proteomes" id="UP000715965"/>
    </source>
</evidence>
<evidence type="ECO:0000313" key="2">
    <source>
        <dbReference type="EMBL" id="MBE7939294.1"/>
    </source>
</evidence>
<organism evidence="2 3">
    <name type="scientific">Ramlibacter aquaticus</name>
    <dbReference type="NCBI Taxonomy" id="2780094"/>
    <lineage>
        <taxon>Bacteria</taxon>
        <taxon>Pseudomonadati</taxon>
        <taxon>Pseudomonadota</taxon>
        <taxon>Betaproteobacteria</taxon>
        <taxon>Burkholderiales</taxon>
        <taxon>Comamonadaceae</taxon>
        <taxon>Ramlibacter</taxon>
    </lineage>
</organism>
<accession>A0ABR9SAB6</accession>
<gene>
    <name evidence="2" type="ORF">IM725_01750</name>
</gene>
<proteinExistence type="predicted"/>
<keyword evidence="1" id="KW-0472">Membrane</keyword>
<evidence type="ECO:0008006" key="4">
    <source>
        <dbReference type="Google" id="ProtNLM"/>
    </source>
</evidence>